<reference evidence="3" key="1">
    <citation type="submission" date="2017-08" db="EMBL/GenBank/DDBJ databases">
        <authorList>
            <person name="Polle J.E."/>
            <person name="Barry K."/>
            <person name="Cushman J."/>
            <person name="Schmutz J."/>
            <person name="Tran D."/>
            <person name="Hathwaick L.T."/>
            <person name="Yim W.C."/>
            <person name="Jenkins J."/>
            <person name="Mckie-Krisberg Z.M."/>
            <person name="Prochnik S."/>
            <person name="Lindquist E."/>
            <person name="Dockter R.B."/>
            <person name="Adam C."/>
            <person name="Molina H."/>
            <person name="Bunkerborg J."/>
            <person name="Jin E."/>
            <person name="Buchheim M."/>
            <person name="Magnuson J."/>
        </authorList>
    </citation>
    <scope>NUCLEOTIDE SEQUENCE</scope>
    <source>
        <strain evidence="3">CCAP 19/18</strain>
    </source>
</reference>
<dbReference type="InterPro" id="IPR041358">
    <property type="entry name" value="Raf1_N"/>
</dbReference>
<name>A0ABQ7GPY0_DUNSA</name>
<evidence type="ECO:0000259" key="1">
    <source>
        <dbReference type="Pfam" id="PF18087"/>
    </source>
</evidence>
<evidence type="ECO:0000313" key="4">
    <source>
        <dbReference type="Proteomes" id="UP000815325"/>
    </source>
</evidence>
<dbReference type="EMBL" id="MU069651">
    <property type="protein sequence ID" value="KAF5836631.1"/>
    <property type="molecule type" value="Genomic_DNA"/>
</dbReference>
<accession>A0ABQ7GPY0</accession>
<dbReference type="Pfam" id="PF18087">
    <property type="entry name" value="RuBisCo_chap_C"/>
    <property type="match status" value="1"/>
</dbReference>
<evidence type="ECO:0000313" key="3">
    <source>
        <dbReference type="EMBL" id="KAF5836631.1"/>
    </source>
</evidence>
<dbReference type="Proteomes" id="UP000815325">
    <property type="component" value="Unassembled WGS sequence"/>
</dbReference>
<organism evidence="3 4">
    <name type="scientific">Dunaliella salina</name>
    <name type="common">Green alga</name>
    <name type="synonym">Protococcus salinus</name>
    <dbReference type="NCBI Taxonomy" id="3046"/>
    <lineage>
        <taxon>Eukaryota</taxon>
        <taxon>Viridiplantae</taxon>
        <taxon>Chlorophyta</taxon>
        <taxon>core chlorophytes</taxon>
        <taxon>Chlorophyceae</taxon>
        <taxon>CS clade</taxon>
        <taxon>Chlamydomonadales</taxon>
        <taxon>Dunaliellaceae</taxon>
        <taxon>Dunaliella</taxon>
    </lineage>
</organism>
<keyword evidence="4" id="KW-1185">Reference proteome</keyword>
<dbReference type="InterPro" id="IPR040858">
    <property type="entry name" value="Raf1_C"/>
</dbReference>
<dbReference type="Pfam" id="PF18578">
    <property type="entry name" value="Raf1_N"/>
    <property type="match status" value="1"/>
</dbReference>
<feature type="domain" description="Rubisco accumulation factor 1 alpha-helical" evidence="2">
    <location>
        <begin position="193"/>
        <end position="263"/>
    </location>
</feature>
<proteinExistence type="predicted"/>
<dbReference type="PANTHER" id="PTHR35299">
    <property type="entry name" value="RUBISCO ACCUMULATION FACTOR 1"/>
    <property type="match status" value="1"/>
</dbReference>
<evidence type="ECO:0000259" key="2">
    <source>
        <dbReference type="Pfam" id="PF18578"/>
    </source>
</evidence>
<sequence>MKRASTGKAAATAVPNNLCAVHFRTRCNALENREPSLLIPGGSNSNINPRPGTGPSKLILPGRQGPPSGGMGGRIIIPEQGTEKILAQGAQALGPELTTITGPNRYRPPAGFMNEDMSPENMETLKASPEEMLNRLRASGVPGAQQLCESTNAFSDGPFLSCNLVTLYSRCLRCGWCLTAMAMAMVMPDSGVPQECEVLARAMKEWERRPKERTGFSNLPADCMAFKHLRDAGECRKPDDIEDNLVKARKAAVTDGAYARIEQATQELLGTDAGGMYSGTGIFASCKSAHFHSHSLSHTLFLHAPSYALILLPDAAVEDLDTAPRASQEGAFGTFTISGAQGSSSSWVCLPQWKALAMAQHPVALSLADCSVVPAVVQALKCKTEDDKRRLQGSGLLVADKGVDVMRQLDESAFYLAASQEAAPGSSPPLQIVDGAMVEEGSFVGLAKIIFVARPPLRDMGMGPQARSSSEDSLIQI</sequence>
<comment type="caution">
    <text evidence="3">The sequence shown here is derived from an EMBL/GenBank/DDBJ whole genome shotgun (WGS) entry which is preliminary data.</text>
</comment>
<dbReference type="InterPro" id="IPR037494">
    <property type="entry name" value="RAF1"/>
</dbReference>
<dbReference type="PANTHER" id="PTHR35299:SF6">
    <property type="entry name" value="RUBISCO ACCUMULATION FACTOR 1"/>
    <property type="match status" value="1"/>
</dbReference>
<gene>
    <name evidence="3" type="ORF">DUNSADRAFT_5664</name>
</gene>
<feature type="domain" description="Rubisco accumulation factor 1 C-terminal" evidence="1">
    <location>
        <begin position="316"/>
        <end position="456"/>
    </location>
</feature>
<protein>
    <submittedName>
        <fullName evidence="3">Uncharacterized protein</fullName>
    </submittedName>
</protein>